<feature type="domain" description="Transcription elongation factor GreA/GreB C-terminal" evidence="1">
    <location>
        <begin position="48"/>
        <end position="122"/>
    </location>
</feature>
<proteinExistence type="predicted"/>
<name>A0A838ZUG7_9FLAO</name>
<dbReference type="GO" id="GO:0070063">
    <property type="term" value="F:RNA polymerase binding"/>
    <property type="evidence" value="ECO:0007669"/>
    <property type="project" value="InterPro"/>
</dbReference>
<dbReference type="PANTHER" id="PTHR30437:SF4">
    <property type="entry name" value="TRANSCRIPTION ELONGATION FACTOR GREA"/>
    <property type="match status" value="1"/>
</dbReference>
<dbReference type="Gene3D" id="3.10.50.30">
    <property type="entry name" value="Transcription elongation factor, GreA/GreB, C-terminal domain"/>
    <property type="match status" value="1"/>
</dbReference>
<organism evidence="2 3">
    <name type="scientific">Moheibacter lacus</name>
    <dbReference type="NCBI Taxonomy" id="2745851"/>
    <lineage>
        <taxon>Bacteria</taxon>
        <taxon>Pseudomonadati</taxon>
        <taxon>Bacteroidota</taxon>
        <taxon>Flavobacteriia</taxon>
        <taxon>Flavobacteriales</taxon>
        <taxon>Weeksellaceae</taxon>
        <taxon>Moheibacter</taxon>
    </lineage>
</organism>
<accession>A0A838ZUG7</accession>
<reference evidence="2 3" key="1">
    <citation type="submission" date="2020-07" db="EMBL/GenBank/DDBJ databases">
        <title>Moheibacter lacus sp. nov., a member of the family Flavobacteriaceae isolated from freshwater lake sediment.</title>
        <authorList>
            <person name="Liu Y."/>
        </authorList>
    </citation>
    <scope>NUCLEOTIDE SEQUENCE [LARGE SCALE GENOMIC DNA]</scope>
    <source>
        <strain evidence="2 3">BDHS18</strain>
    </source>
</reference>
<dbReference type="PANTHER" id="PTHR30437">
    <property type="entry name" value="TRANSCRIPTION ELONGATION FACTOR GREA"/>
    <property type="match status" value="1"/>
</dbReference>
<dbReference type="RefSeq" id="WP_182044246.1">
    <property type="nucleotide sequence ID" value="NZ_JACDZE010000005.1"/>
</dbReference>
<evidence type="ECO:0000313" key="2">
    <source>
        <dbReference type="EMBL" id="MBA5630645.1"/>
    </source>
</evidence>
<dbReference type="GO" id="GO:0003746">
    <property type="term" value="F:translation elongation factor activity"/>
    <property type="evidence" value="ECO:0007669"/>
    <property type="project" value="UniProtKB-KW"/>
</dbReference>
<dbReference type="EMBL" id="JACDZE010000005">
    <property type="protein sequence ID" value="MBA5630645.1"/>
    <property type="molecule type" value="Genomic_DNA"/>
</dbReference>
<dbReference type="InterPro" id="IPR001437">
    <property type="entry name" value="Tscrpt_elong_fac_GreA/B_C"/>
</dbReference>
<dbReference type="Proteomes" id="UP000552241">
    <property type="component" value="Unassembled WGS sequence"/>
</dbReference>
<dbReference type="InterPro" id="IPR036953">
    <property type="entry name" value="GreA/GreB_C_sf"/>
</dbReference>
<gene>
    <name evidence="2" type="ORF">HU137_12795</name>
</gene>
<protein>
    <submittedName>
        <fullName evidence="2">GreA/GreB family elongation factor</fullName>
    </submittedName>
</protein>
<evidence type="ECO:0000259" key="1">
    <source>
        <dbReference type="Pfam" id="PF01272"/>
    </source>
</evidence>
<dbReference type="GO" id="GO:0003677">
    <property type="term" value="F:DNA binding"/>
    <property type="evidence" value="ECO:0007669"/>
    <property type="project" value="InterPro"/>
</dbReference>
<keyword evidence="3" id="KW-1185">Reference proteome</keyword>
<dbReference type="GO" id="GO:0006354">
    <property type="term" value="P:DNA-templated transcription elongation"/>
    <property type="evidence" value="ECO:0007669"/>
    <property type="project" value="TreeGrafter"/>
</dbReference>
<comment type="caution">
    <text evidence="2">The sequence shown here is derived from an EMBL/GenBank/DDBJ whole genome shotgun (WGS) entry which is preliminary data.</text>
</comment>
<dbReference type="GO" id="GO:0032784">
    <property type="term" value="P:regulation of DNA-templated transcription elongation"/>
    <property type="evidence" value="ECO:0007669"/>
    <property type="project" value="InterPro"/>
</dbReference>
<sequence>MLDNIIVTTGIYDLVKDQVRRKKVTQSEEDLLNNELKFAQQVLRKDLPEDRVTVNRKVTIKDHTLNSEDIYFFVDSNKEKRKKGKYSITSNIALAVIGRKTGDSFLWPFKEGERKLEILNVEEIQD</sequence>
<keyword evidence="2" id="KW-0251">Elongation factor</keyword>
<dbReference type="SUPFAM" id="SSF54534">
    <property type="entry name" value="FKBP-like"/>
    <property type="match status" value="1"/>
</dbReference>
<dbReference type="InterPro" id="IPR023459">
    <property type="entry name" value="Tscrpt_elong_fac_GreA/B_fam"/>
</dbReference>
<dbReference type="Pfam" id="PF01272">
    <property type="entry name" value="GreA_GreB"/>
    <property type="match status" value="1"/>
</dbReference>
<keyword evidence="2" id="KW-0648">Protein biosynthesis</keyword>
<evidence type="ECO:0000313" key="3">
    <source>
        <dbReference type="Proteomes" id="UP000552241"/>
    </source>
</evidence>
<dbReference type="AlphaFoldDB" id="A0A838ZUG7"/>